<dbReference type="Proteomes" id="UP001221142">
    <property type="component" value="Unassembled WGS sequence"/>
</dbReference>
<feature type="compositionally biased region" description="Polar residues" evidence="1">
    <location>
        <begin position="102"/>
        <end position="113"/>
    </location>
</feature>
<comment type="caution">
    <text evidence="2">The sequence shown here is derived from an EMBL/GenBank/DDBJ whole genome shotgun (WGS) entry which is preliminary data.</text>
</comment>
<organism evidence="2 3">
    <name type="scientific">Roridomyces roridus</name>
    <dbReference type="NCBI Taxonomy" id="1738132"/>
    <lineage>
        <taxon>Eukaryota</taxon>
        <taxon>Fungi</taxon>
        <taxon>Dikarya</taxon>
        <taxon>Basidiomycota</taxon>
        <taxon>Agaricomycotina</taxon>
        <taxon>Agaricomycetes</taxon>
        <taxon>Agaricomycetidae</taxon>
        <taxon>Agaricales</taxon>
        <taxon>Marasmiineae</taxon>
        <taxon>Mycenaceae</taxon>
        <taxon>Roridomyces</taxon>
    </lineage>
</organism>
<evidence type="ECO:0000313" key="3">
    <source>
        <dbReference type="Proteomes" id="UP001221142"/>
    </source>
</evidence>
<reference evidence="2" key="1">
    <citation type="submission" date="2023-03" db="EMBL/GenBank/DDBJ databases">
        <title>Massive genome expansion in bonnet fungi (Mycena s.s.) driven by repeated elements and novel gene families across ecological guilds.</title>
        <authorList>
            <consortium name="Lawrence Berkeley National Laboratory"/>
            <person name="Harder C.B."/>
            <person name="Miyauchi S."/>
            <person name="Viragh M."/>
            <person name="Kuo A."/>
            <person name="Thoen E."/>
            <person name="Andreopoulos B."/>
            <person name="Lu D."/>
            <person name="Skrede I."/>
            <person name="Drula E."/>
            <person name="Henrissat B."/>
            <person name="Morin E."/>
            <person name="Kohler A."/>
            <person name="Barry K."/>
            <person name="LaButti K."/>
            <person name="Morin E."/>
            <person name="Salamov A."/>
            <person name="Lipzen A."/>
            <person name="Mereny Z."/>
            <person name="Hegedus B."/>
            <person name="Baldrian P."/>
            <person name="Stursova M."/>
            <person name="Weitz H."/>
            <person name="Taylor A."/>
            <person name="Grigoriev I.V."/>
            <person name="Nagy L.G."/>
            <person name="Martin F."/>
            <person name="Kauserud H."/>
        </authorList>
    </citation>
    <scope>NUCLEOTIDE SEQUENCE</scope>
    <source>
        <strain evidence="2">9284</strain>
    </source>
</reference>
<accession>A0AAD7AYI0</accession>
<evidence type="ECO:0000256" key="1">
    <source>
        <dbReference type="SAM" id="MobiDB-lite"/>
    </source>
</evidence>
<feature type="compositionally biased region" description="Low complexity" evidence="1">
    <location>
        <begin position="71"/>
        <end position="80"/>
    </location>
</feature>
<gene>
    <name evidence="2" type="ORF">FB45DRAFT_1013483</name>
</gene>
<proteinExistence type="predicted"/>
<keyword evidence="3" id="KW-1185">Reference proteome</keyword>
<dbReference type="EMBL" id="JARKIF010000106">
    <property type="protein sequence ID" value="KAJ7604388.1"/>
    <property type="molecule type" value="Genomic_DNA"/>
</dbReference>
<protein>
    <submittedName>
        <fullName evidence="2">Uncharacterized protein</fullName>
    </submittedName>
</protein>
<feature type="region of interest" description="Disordered" evidence="1">
    <location>
        <begin position="55"/>
        <end position="124"/>
    </location>
</feature>
<sequence length="124" mass="12991">MMKTARPDELDDKSSVYHLPSGILSPPGARIIHIGTAAPAAVLIPVNTSFSASSTCHWMPGPEDDDDSGCREAAAGAGPAPREDNSEGLGANCPTFERLPNPQDQRSLQSFGSVNPAHLNSVLQ</sequence>
<name>A0AAD7AYI0_9AGAR</name>
<dbReference type="AlphaFoldDB" id="A0AAD7AYI0"/>
<evidence type="ECO:0000313" key="2">
    <source>
        <dbReference type="EMBL" id="KAJ7604388.1"/>
    </source>
</evidence>